<dbReference type="InterPro" id="IPR023885">
    <property type="entry name" value="4Fe4S-binding_SPASM_dom"/>
</dbReference>
<dbReference type="EMBL" id="CP072643">
    <property type="protein sequence ID" value="QUV95569.1"/>
    <property type="molecule type" value="Genomic_DNA"/>
</dbReference>
<dbReference type="Proteomes" id="UP000677668">
    <property type="component" value="Chromosome 2"/>
</dbReference>
<protein>
    <submittedName>
        <fullName evidence="2">SPASM domain-containing protein</fullName>
    </submittedName>
</protein>
<name>A0ABX8B3R0_9BACT</name>
<gene>
    <name evidence="2" type="ORF">J8C05_12095</name>
</gene>
<keyword evidence="3" id="KW-1185">Reference proteome</keyword>
<sequence length="251" mass="27986">MEAIHRKYATEGGVHIVVQTTGDLLTWSLIDALVARHVSCLLISGVDSFHKGLETKAAQLGFVTRLTMLLETRGVRKLALEDARRGHLTPQGRPTYLFFGAQPDLWIGKLWPRGRAMVNELSTARLCDNFCNQLSGGVGFLQPNFQGSEVSIEPNGNVYPCCLKTRLAIGNLLEDPLDAILDRLQGDPVYEAISMGHPERMGIRHGWSVETFVEKSQMRLPSGATYRNFCIGCDRFHEEVLIPLRRSGRPE</sequence>
<accession>A0ABX8B3R0</accession>
<feature type="domain" description="4Fe4S-binding SPASM" evidence="1">
    <location>
        <begin position="149"/>
        <end position="182"/>
    </location>
</feature>
<evidence type="ECO:0000313" key="3">
    <source>
        <dbReference type="Proteomes" id="UP000677668"/>
    </source>
</evidence>
<dbReference type="InterPro" id="IPR013785">
    <property type="entry name" value="Aldolase_TIM"/>
</dbReference>
<organism evidence="2 3">
    <name type="scientific">Chloracidobacterium sp. N</name>
    <dbReference type="NCBI Taxonomy" id="2821540"/>
    <lineage>
        <taxon>Bacteria</taxon>
        <taxon>Pseudomonadati</taxon>
        <taxon>Acidobacteriota</taxon>
        <taxon>Terriglobia</taxon>
        <taxon>Terriglobales</taxon>
        <taxon>Acidobacteriaceae</taxon>
        <taxon>Chloracidobacterium</taxon>
        <taxon>Chloracidobacterium aggregatum</taxon>
    </lineage>
</organism>
<dbReference type="Pfam" id="PF13186">
    <property type="entry name" value="SPASM"/>
    <property type="match status" value="1"/>
</dbReference>
<evidence type="ECO:0000259" key="1">
    <source>
        <dbReference type="Pfam" id="PF13186"/>
    </source>
</evidence>
<proteinExistence type="predicted"/>
<reference evidence="2 3" key="1">
    <citation type="submission" date="2021-03" db="EMBL/GenBank/DDBJ databases">
        <title>Genomic and phenotypic characterization of Chloracidobacterium isolates provides evidence for multiple species.</title>
        <authorList>
            <person name="Saini M.K."/>
            <person name="Costas A.M.G."/>
            <person name="Tank M."/>
            <person name="Bryant D.A."/>
        </authorList>
    </citation>
    <scope>NUCLEOTIDE SEQUENCE [LARGE SCALE GENOMIC DNA]</scope>
    <source>
        <strain evidence="2 3">N</strain>
    </source>
</reference>
<evidence type="ECO:0000313" key="2">
    <source>
        <dbReference type="EMBL" id="QUV95569.1"/>
    </source>
</evidence>
<dbReference type="RefSeq" id="WP_211423789.1">
    <property type="nucleotide sequence ID" value="NZ_CP072643.1"/>
</dbReference>
<dbReference type="Gene3D" id="3.20.20.70">
    <property type="entry name" value="Aldolase class I"/>
    <property type="match status" value="1"/>
</dbReference>